<dbReference type="GO" id="GO:0046872">
    <property type="term" value="F:metal ion binding"/>
    <property type="evidence" value="ECO:0007669"/>
    <property type="project" value="UniProtKB-KW"/>
</dbReference>
<evidence type="ECO:0000256" key="7">
    <source>
        <dbReference type="ARBA" id="ARBA00023014"/>
    </source>
</evidence>
<dbReference type="NCBIfam" id="TIGR01083">
    <property type="entry name" value="nth"/>
    <property type="match status" value="1"/>
</dbReference>
<dbReference type="GO" id="GO:0051539">
    <property type="term" value="F:4 iron, 4 sulfur cluster binding"/>
    <property type="evidence" value="ECO:0007669"/>
    <property type="project" value="UniProtKB-UniRule"/>
</dbReference>
<proteinExistence type="inferred from homology"/>
<dbReference type="Proteomes" id="UP000019109">
    <property type="component" value="Unassembled WGS sequence"/>
</dbReference>
<keyword evidence="15" id="KW-1185">Reference proteome</keyword>
<evidence type="ECO:0000256" key="1">
    <source>
        <dbReference type="ARBA" id="ARBA00008343"/>
    </source>
</evidence>
<dbReference type="SMART" id="SM00525">
    <property type="entry name" value="FES"/>
    <property type="match status" value="1"/>
</dbReference>
<keyword evidence="14" id="KW-0540">Nuclease</keyword>
<protein>
    <recommendedName>
        <fullName evidence="12">Endonuclease III</fullName>
        <ecNumber evidence="12">4.2.99.18</ecNumber>
    </recommendedName>
    <alternativeName>
        <fullName evidence="12">DNA-(apurinic or apyrimidinic site) lyase</fullName>
    </alternativeName>
</protein>
<evidence type="ECO:0000313" key="15">
    <source>
        <dbReference type="Proteomes" id="UP000019109"/>
    </source>
</evidence>
<sequence length="212" mass="24117">MDKKERVKKIIKIFNQLYKDAQCTLDYENPLQLLISTQLAAQCTDARVNIVAKTLFKKYKNAQDFANADLKELEQDIKPTGFYHNKAKNIKETCRIIIEKFGGQVPDNMDDLLTLPGVGRKTANLILGDVFGIPGIVVDTHAKRLSNRIGLVSSDDPKKIEFELMEIVPKESWSIFCHQLVYHGRAVCKARKPECNKCGIIDYCDYGKEYSK</sequence>
<dbReference type="SMART" id="SM00478">
    <property type="entry name" value="ENDO3c"/>
    <property type="match status" value="1"/>
</dbReference>
<dbReference type="PIRSF" id="PIRSF001435">
    <property type="entry name" value="Nth"/>
    <property type="match status" value="1"/>
</dbReference>
<dbReference type="STRING" id="1294263.JCM21531_2658"/>
<dbReference type="Gene3D" id="1.10.340.30">
    <property type="entry name" value="Hypothetical protein, domain 2"/>
    <property type="match status" value="1"/>
</dbReference>
<dbReference type="InterPro" id="IPR003265">
    <property type="entry name" value="HhH-GPD_domain"/>
</dbReference>
<evidence type="ECO:0000256" key="11">
    <source>
        <dbReference type="ARBA" id="ARBA00023295"/>
    </source>
</evidence>
<evidence type="ECO:0000256" key="3">
    <source>
        <dbReference type="ARBA" id="ARBA00022723"/>
    </source>
</evidence>
<evidence type="ECO:0000256" key="12">
    <source>
        <dbReference type="HAMAP-Rule" id="MF_00942"/>
    </source>
</evidence>
<evidence type="ECO:0000313" key="14">
    <source>
        <dbReference type="EMBL" id="GAE89158.1"/>
    </source>
</evidence>
<dbReference type="SUPFAM" id="SSF48150">
    <property type="entry name" value="DNA-glycosylase"/>
    <property type="match status" value="1"/>
</dbReference>
<dbReference type="InterPro" id="IPR011257">
    <property type="entry name" value="DNA_glycosylase"/>
</dbReference>
<name>W4V8J7_9FIRM</name>
<dbReference type="GO" id="GO:0140078">
    <property type="term" value="F:class I DNA-(apurinic or apyrimidinic site) endonuclease activity"/>
    <property type="evidence" value="ECO:0007669"/>
    <property type="project" value="UniProtKB-EC"/>
</dbReference>
<dbReference type="InterPro" id="IPR003651">
    <property type="entry name" value="Endonuclease3_FeS-loop_motif"/>
</dbReference>
<dbReference type="GO" id="GO:0019104">
    <property type="term" value="F:DNA N-glycosylase activity"/>
    <property type="evidence" value="ECO:0007669"/>
    <property type="project" value="UniProtKB-UniRule"/>
</dbReference>
<dbReference type="FunFam" id="1.10.1670.10:FF:000001">
    <property type="entry name" value="Endonuclease III"/>
    <property type="match status" value="1"/>
</dbReference>
<keyword evidence="2 12" id="KW-0004">4Fe-4S</keyword>
<dbReference type="InterPro" id="IPR023170">
    <property type="entry name" value="HhH_base_excis_C"/>
</dbReference>
<dbReference type="Gene3D" id="1.10.1670.10">
    <property type="entry name" value="Helix-hairpin-Helix base-excision DNA repair enzymes (C-terminal)"/>
    <property type="match status" value="1"/>
</dbReference>
<evidence type="ECO:0000256" key="8">
    <source>
        <dbReference type="ARBA" id="ARBA00023125"/>
    </source>
</evidence>
<evidence type="ECO:0000259" key="13">
    <source>
        <dbReference type="SMART" id="SM00478"/>
    </source>
</evidence>
<keyword evidence="10 12" id="KW-0456">Lyase</keyword>
<dbReference type="RefSeq" id="WP_038289303.1">
    <property type="nucleotide sequence ID" value="NZ_BAVR01000031.1"/>
</dbReference>
<dbReference type="FunFam" id="1.10.340.30:FF:000001">
    <property type="entry name" value="Endonuclease III"/>
    <property type="match status" value="1"/>
</dbReference>
<keyword evidence="14" id="KW-0255">Endonuclease</keyword>
<dbReference type="Pfam" id="PF00633">
    <property type="entry name" value="HHH"/>
    <property type="match status" value="1"/>
</dbReference>
<dbReference type="CDD" id="cd00056">
    <property type="entry name" value="ENDO3c"/>
    <property type="match status" value="1"/>
</dbReference>
<comment type="function">
    <text evidence="12">DNA repair enzyme that has both DNA N-glycosylase activity and AP-lyase activity. The DNA N-glycosylase activity releases various damaged pyrimidines from DNA by cleaving the N-glycosidic bond, leaving an AP (apurinic/apyrimidinic) site. The AP-lyase activity cleaves the phosphodiester bond 3' to the AP site by a beta-elimination, leaving a 3'-terminal unsaturated sugar and a product with a terminal 5'-phosphate.</text>
</comment>
<comment type="cofactor">
    <cofactor evidence="12">
        <name>[4Fe-4S] cluster</name>
        <dbReference type="ChEBI" id="CHEBI:49883"/>
    </cofactor>
    <text evidence="12">Binds 1 [4Fe-4S] cluster.</text>
</comment>
<dbReference type="HAMAP" id="MF_00942">
    <property type="entry name" value="Nth"/>
    <property type="match status" value="1"/>
</dbReference>
<organism evidence="14 15">
    <name type="scientific">Acetivibrio straminisolvens JCM 21531</name>
    <dbReference type="NCBI Taxonomy" id="1294263"/>
    <lineage>
        <taxon>Bacteria</taxon>
        <taxon>Bacillati</taxon>
        <taxon>Bacillota</taxon>
        <taxon>Clostridia</taxon>
        <taxon>Eubacteriales</taxon>
        <taxon>Oscillospiraceae</taxon>
        <taxon>Acetivibrio</taxon>
    </lineage>
</organism>
<keyword evidence="5 12" id="KW-0378">Hydrolase</keyword>
<keyword evidence="3 12" id="KW-0479">Metal-binding</keyword>
<accession>W4V8J7</accession>
<feature type="binding site" evidence="12">
    <location>
        <position position="204"/>
    </location>
    <ligand>
        <name>[4Fe-4S] cluster</name>
        <dbReference type="ChEBI" id="CHEBI:49883"/>
    </ligand>
</feature>
<evidence type="ECO:0000256" key="4">
    <source>
        <dbReference type="ARBA" id="ARBA00022763"/>
    </source>
</evidence>
<keyword evidence="4 12" id="KW-0227">DNA damage</keyword>
<keyword evidence="9 12" id="KW-0234">DNA repair</keyword>
<dbReference type="InterPro" id="IPR004036">
    <property type="entry name" value="Endonuclease-III-like_CS2"/>
</dbReference>
<feature type="binding site" evidence="12">
    <location>
        <position position="198"/>
    </location>
    <ligand>
        <name>[4Fe-4S] cluster</name>
        <dbReference type="ChEBI" id="CHEBI:49883"/>
    </ligand>
</feature>
<dbReference type="Pfam" id="PF00730">
    <property type="entry name" value="HhH-GPD"/>
    <property type="match status" value="1"/>
</dbReference>
<dbReference type="PANTHER" id="PTHR10359:SF18">
    <property type="entry name" value="ENDONUCLEASE III"/>
    <property type="match status" value="1"/>
</dbReference>
<feature type="domain" description="HhH-GPD" evidence="13">
    <location>
        <begin position="39"/>
        <end position="186"/>
    </location>
</feature>
<reference evidence="14" key="1">
    <citation type="journal article" date="2014" name="Genome Announc.">
        <title>Draft Genome Sequence of Clostridium straminisolvens Strain JCM 21531T, Isolated from a Cellulose-Degrading Bacterial Community.</title>
        <authorList>
            <person name="Yuki M."/>
            <person name="Oshima K."/>
            <person name="Suda W."/>
            <person name="Sakamoto M."/>
            <person name="Kitamura K."/>
            <person name="Iida T."/>
            <person name="Hattori M."/>
            <person name="Ohkuma M."/>
        </authorList>
    </citation>
    <scope>NUCLEOTIDE SEQUENCE [LARGE SCALE GENOMIC DNA]</scope>
    <source>
        <strain evidence="14">JCM 21531</strain>
    </source>
</reference>
<comment type="similarity">
    <text evidence="1 12">Belongs to the Nth/MutY family.</text>
</comment>
<dbReference type="AlphaFoldDB" id="W4V8J7"/>
<keyword evidence="8 12" id="KW-0238">DNA-binding</keyword>
<keyword evidence="7 12" id="KW-0411">Iron-sulfur</keyword>
<evidence type="ECO:0000256" key="10">
    <source>
        <dbReference type="ARBA" id="ARBA00023239"/>
    </source>
</evidence>
<feature type="binding site" evidence="12">
    <location>
        <position position="195"/>
    </location>
    <ligand>
        <name>[4Fe-4S] cluster</name>
        <dbReference type="ChEBI" id="CHEBI:49883"/>
    </ligand>
</feature>
<gene>
    <name evidence="12" type="primary">nth</name>
    <name evidence="14" type="ORF">JCM21531_2658</name>
</gene>
<evidence type="ECO:0000256" key="5">
    <source>
        <dbReference type="ARBA" id="ARBA00022801"/>
    </source>
</evidence>
<dbReference type="EMBL" id="BAVR01000031">
    <property type="protein sequence ID" value="GAE89158.1"/>
    <property type="molecule type" value="Genomic_DNA"/>
</dbReference>
<keyword evidence="11 12" id="KW-0326">Glycosidase</keyword>
<evidence type="ECO:0000256" key="6">
    <source>
        <dbReference type="ARBA" id="ARBA00023004"/>
    </source>
</evidence>
<dbReference type="InterPro" id="IPR005759">
    <property type="entry name" value="Nth"/>
</dbReference>
<evidence type="ECO:0000256" key="9">
    <source>
        <dbReference type="ARBA" id="ARBA00023204"/>
    </source>
</evidence>
<dbReference type="GO" id="GO:0006285">
    <property type="term" value="P:base-excision repair, AP site formation"/>
    <property type="evidence" value="ECO:0007669"/>
    <property type="project" value="TreeGrafter"/>
</dbReference>
<feature type="binding site" evidence="12">
    <location>
        <position position="188"/>
    </location>
    <ligand>
        <name>[4Fe-4S] cluster</name>
        <dbReference type="ChEBI" id="CHEBI:49883"/>
    </ligand>
</feature>
<dbReference type="PANTHER" id="PTHR10359">
    <property type="entry name" value="A/G-SPECIFIC ADENINE GLYCOSYLASE/ENDONUCLEASE III"/>
    <property type="match status" value="1"/>
</dbReference>
<dbReference type="GO" id="GO:0003677">
    <property type="term" value="F:DNA binding"/>
    <property type="evidence" value="ECO:0007669"/>
    <property type="project" value="UniProtKB-UniRule"/>
</dbReference>
<dbReference type="EC" id="4.2.99.18" evidence="12"/>
<evidence type="ECO:0000256" key="2">
    <source>
        <dbReference type="ARBA" id="ARBA00022485"/>
    </source>
</evidence>
<keyword evidence="6 12" id="KW-0408">Iron</keyword>
<dbReference type="PROSITE" id="PS01155">
    <property type="entry name" value="ENDONUCLEASE_III_2"/>
    <property type="match status" value="1"/>
</dbReference>
<comment type="catalytic activity">
    <reaction evidence="12">
        <text>2'-deoxyribonucleotide-(2'-deoxyribose 5'-phosphate)-2'-deoxyribonucleotide-DNA = a 3'-end 2'-deoxyribonucleotide-(2,3-dehydro-2,3-deoxyribose 5'-phosphate)-DNA + a 5'-end 5'-phospho-2'-deoxyribonucleoside-DNA + H(+)</text>
        <dbReference type="Rhea" id="RHEA:66592"/>
        <dbReference type="Rhea" id="RHEA-COMP:13180"/>
        <dbReference type="Rhea" id="RHEA-COMP:16897"/>
        <dbReference type="Rhea" id="RHEA-COMP:17067"/>
        <dbReference type="ChEBI" id="CHEBI:15378"/>
        <dbReference type="ChEBI" id="CHEBI:136412"/>
        <dbReference type="ChEBI" id="CHEBI:157695"/>
        <dbReference type="ChEBI" id="CHEBI:167181"/>
        <dbReference type="EC" id="4.2.99.18"/>
    </reaction>
</comment>
<comment type="caution">
    <text evidence="14">The sequence shown here is derived from an EMBL/GenBank/DDBJ whole genome shotgun (WGS) entry which is preliminary data.</text>
</comment>
<dbReference type="InterPro" id="IPR000445">
    <property type="entry name" value="HhH_motif"/>
</dbReference>